<keyword evidence="4" id="KW-0055">Arginine biosynthesis</keyword>
<reference evidence="11" key="1">
    <citation type="submission" date="2021-07" db="EMBL/GenBank/DDBJ databases">
        <authorList>
            <person name="Fernandez M."/>
            <person name="Pereira P."/>
            <person name="Torres Tejerizo G.A."/>
            <person name="Gonzalez P."/>
            <person name="Agostini E."/>
        </authorList>
    </citation>
    <scope>NUCLEOTIDE SEQUENCE</scope>
    <source>
        <strain evidence="11">SFC 500-1A</strain>
    </source>
</reference>
<evidence type="ECO:0000256" key="7">
    <source>
        <dbReference type="ARBA" id="ARBA00022801"/>
    </source>
</evidence>
<dbReference type="AlphaFoldDB" id="A0A8X8GFT4"/>
<evidence type="ECO:0000256" key="1">
    <source>
        <dbReference type="ARBA" id="ARBA00001947"/>
    </source>
</evidence>
<evidence type="ECO:0000259" key="10">
    <source>
        <dbReference type="Pfam" id="PF07687"/>
    </source>
</evidence>
<dbReference type="RefSeq" id="WP_166782464.1">
    <property type="nucleotide sequence ID" value="NZ_JAHWXT010000004.1"/>
</dbReference>
<gene>
    <name evidence="11" type="primary">argE</name>
    <name evidence="11" type="ORF">KW868_12445</name>
</gene>
<dbReference type="Gene3D" id="3.40.630.10">
    <property type="entry name" value="Zn peptidases"/>
    <property type="match status" value="1"/>
</dbReference>
<keyword evidence="5" id="KW-0028">Amino-acid biosynthesis</keyword>
<dbReference type="SUPFAM" id="SSF55031">
    <property type="entry name" value="Bacterial exopeptidase dimerisation domain"/>
    <property type="match status" value="1"/>
</dbReference>
<dbReference type="InterPro" id="IPR002933">
    <property type="entry name" value="Peptidase_M20"/>
</dbReference>
<evidence type="ECO:0000256" key="4">
    <source>
        <dbReference type="ARBA" id="ARBA00022571"/>
    </source>
</evidence>
<dbReference type="PROSITE" id="PS00758">
    <property type="entry name" value="ARGE_DAPE_CPG2_1"/>
    <property type="match status" value="1"/>
</dbReference>
<dbReference type="NCBIfam" id="TIGR01892">
    <property type="entry name" value="AcOrn-deacetyl"/>
    <property type="match status" value="1"/>
</dbReference>
<dbReference type="EMBL" id="JAHWXT010000004">
    <property type="protein sequence ID" value="MCF0265262.1"/>
    <property type="molecule type" value="Genomic_DNA"/>
</dbReference>
<dbReference type="InterPro" id="IPR036264">
    <property type="entry name" value="Bact_exopeptidase_dim_dom"/>
</dbReference>
<dbReference type="Proteomes" id="UP000887320">
    <property type="component" value="Unassembled WGS sequence"/>
</dbReference>
<evidence type="ECO:0000313" key="11">
    <source>
        <dbReference type="EMBL" id="MCF0265262.1"/>
    </source>
</evidence>
<dbReference type="InterPro" id="IPR011650">
    <property type="entry name" value="Peptidase_M20_dimer"/>
</dbReference>
<evidence type="ECO:0000256" key="9">
    <source>
        <dbReference type="ARBA" id="ARBA00023285"/>
    </source>
</evidence>
<keyword evidence="9" id="KW-0170">Cobalt</keyword>
<dbReference type="InterPro" id="IPR001261">
    <property type="entry name" value="ArgE/DapE_CS"/>
</dbReference>
<dbReference type="NCBIfam" id="NF005710">
    <property type="entry name" value="PRK07522.1"/>
    <property type="match status" value="1"/>
</dbReference>
<sequence>MSNLSSIQLLKKLVAFDTTSYKSNLELIMFVKNLLEPAGISITLNFNPEQTKANLLASIGPKDQAGILLSGHTDVVPVEGQAWSSEPFQALIKDDKIFGRGTADMKGFIACAIHAMLKAAQMPELAKPLHLCLSYDEEIGCIGVRGILGLLSELIIQPELCVIGEPTSMNIATGHKGKAVFKAICRGQEGHSALAPLYVNAIYCAQNVVEAITTTQKQIAEGPIVDMGYDVPYTTVHVGKIQGGKALNIVPNECVLDYEIRNVAEQNTESVQAKIFEYIEQSPYAKFVSFQEINQYPGLNTSTTIQAVKFLQNLLNPATALQKISFGTEGGLFHQQLNSAVLVCGPGSIQVAHKPDEYIEISQMQQCDAFFERLLNHIKR</sequence>
<dbReference type="PANTHER" id="PTHR43808">
    <property type="entry name" value="ACETYLORNITHINE DEACETYLASE"/>
    <property type="match status" value="1"/>
</dbReference>
<dbReference type="InterPro" id="IPR050072">
    <property type="entry name" value="Peptidase_M20A"/>
</dbReference>
<dbReference type="PROSITE" id="PS00759">
    <property type="entry name" value="ARGE_DAPE_CPG2_2"/>
    <property type="match status" value="1"/>
</dbReference>
<keyword evidence="8" id="KW-0862">Zinc</keyword>
<dbReference type="CDD" id="cd03894">
    <property type="entry name" value="M20_ArgE"/>
    <property type="match status" value="1"/>
</dbReference>
<accession>A0A8X8GFT4</accession>
<keyword evidence="6" id="KW-0479">Metal-binding</keyword>
<dbReference type="GO" id="GO:0046872">
    <property type="term" value="F:metal ion binding"/>
    <property type="evidence" value="ECO:0007669"/>
    <property type="project" value="UniProtKB-KW"/>
</dbReference>
<evidence type="ECO:0000313" key="12">
    <source>
        <dbReference type="Proteomes" id="UP000887320"/>
    </source>
</evidence>
<evidence type="ECO:0000256" key="2">
    <source>
        <dbReference type="ARBA" id="ARBA00005691"/>
    </source>
</evidence>
<dbReference type="Pfam" id="PF01546">
    <property type="entry name" value="Peptidase_M20"/>
    <property type="match status" value="1"/>
</dbReference>
<dbReference type="PANTHER" id="PTHR43808:SF31">
    <property type="entry name" value="N-ACETYL-L-CITRULLINE DEACETYLASE"/>
    <property type="match status" value="1"/>
</dbReference>
<dbReference type="SUPFAM" id="SSF53187">
    <property type="entry name" value="Zn-dependent exopeptidases"/>
    <property type="match status" value="1"/>
</dbReference>
<evidence type="ECO:0000256" key="8">
    <source>
        <dbReference type="ARBA" id="ARBA00022833"/>
    </source>
</evidence>
<dbReference type="Gene3D" id="3.30.70.360">
    <property type="match status" value="1"/>
</dbReference>
<comment type="cofactor">
    <cofactor evidence="1">
        <name>Zn(2+)</name>
        <dbReference type="ChEBI" id="CHEBI:29105"/>
    </cofactor>
</comment>
<comment type="similarity">
    <text evidence="2">Belongs to the peptidase M20A family. ArgE subfamily.</text>
</comment>
<feature type="domain" description="Peptidase M20 dimerisation" evidence="10">
    <location>
        <begin position="173"/>
        <end position="281"/>
    </location>
</feature>
<evidence type="ECO:0000256" key="5">
    <source>
        <dbReference type="ARBA" id="ARBA00022605"/>
    </source>
</evidence>
<dbReference type="InterPro" id="IPR010169">
    <property type="entry name" value="AcOrn-deacetyl"/>
</dbReference>
<dbReference type="GO" id="GO:0008777">
    <property type="term" value="F:acetylornithine deacetylase activity"/>
    <property type="evidence" value="ECO:0007669"/>
    <property type="project" value="UniProtKB-EC"/>
</dbReference>
<proteinExistence type="inferred from homology"/>
<comment type="caution">
    <text evidence="11">The sequence shown here is derived from an EMBL/GenBank/DDBJ whole genome shotgun (WGS) entry which is preliminary data.</text>
</comment>
<name>A0A8X8GFT4_ACIGI</name>
<keyword evidence="3" id="KW-0963">Cytoplasm</keyword>
<protein>
    <submittedName>
        <fullName evidence="11">Acetylornithine deacetylase</fullName>
        <ecNumber evidence="11">3.5.1.16</ecNumber>
    </submittedName>
</protein>
<dbReference type="GO" id="GO:0006526">
    <property type="term" value="P:L-arginine biosynthetic process"/>
    <property type="evidence" value="ECO:0007669"/>
    <property type="project" value="UniProtKB-KW"/>
</dbReference>
<keyword evidence="7 11" id="KW-0378">Hydrolase</keyword>
<organism evidence="11 12">
    <name type="scientific">Acinetobacter guillouiae</name>
    <name type="common">Acinetobacter genomosp. 11</name>
    <dbReference type="NCBI Taxonomy" id="106649"/>
    <lineage>
        <taxon>Bacteria</taxon>
        <taxon>Pseudomonadati</taxon>
        <taxon>Pseudomonadota</taxon>
        <taxon>Gammaproteobacteria</taxon>
        <taxon>Moraxellales</taxon>
        <taxon>Moraxellaceae</taxon>
        <taxon>Acinetobacter</taxon>
    </lineage>
</organism>
<evidence type="ECO:0000256" key="3">
    <source>
        <dbReference type="ARBA" id="ARBA00022490"/>
    </source>
</evidence>
<dbReference type="Pfam" id="PF07687">
    <property type="entry name" value="M20_dimer"/>
    <property type="match status" value="1"/>
</dbReference>
<dbReference type="EC" id="3.5.1.16" evidence="11"/>
<evidence type="ECO:0000256" key="6">
    <source>
        <dbReference type="ARBA" id="ARBA00022723"/>
    </source>
</evidence>